<evidence type="ECO:0000256" key="1">
    <source>
        <dbReference type="SAM" id="MobiDB-lite"/>
    </source>
</evidence>
<dbReference type="Proteomes" id="UP000518206">
    <property type="component" value="Unassembled WGS sequence"/>
</dbReference>
<evidence type="ECO:0008006" key="4">
    <source>
        <dbReference type="Google" id="ProtNLM"/>
    </source>
</evidence>
<name>A0A7W4UFH1_9CELL</name>
<evidence type="ECO:0000313" key="2">
    <source>
        <dbReference type="EMBL" id="MBB2922623.1"/>
    </source>
</evidence>
<accession>A0A7W4UFH1</accession>
<evidence type="ECO:0000313" key="3">
    <source>
        <dbReference type="Proteomes" id="UP000518206"/>
    </source>
</evidence>
<proteinExistence type="predicted"/>
<protein>
    <recommendedName>
        <fullName evidence="4">Lipoprotein LpqN</fullName>
    </recommendedName>
</protein>
<comment type="caution">
    <text evidence="2">The sequence shown here is derived from an EMBL/GenBank/DDBJ whole genome shotgun (WGS) entry which is preliminary data.</text>
</comment>
<reference evidence="2 3" key="2">
    <citation type="submission" date="2020-08" db="EMBL/GenBank/DDBJ databases">
        <authorList>
            <person name="Partida-Martinez L."/>
            <person name="Huntemann M."/>
            <person name="Clum A."/>
            <person name="Wang J."/>
            <person name="Palaniappan K."/>
            <person name="Ritter S."/>
            <person name="Chen I.-M."/>
            <person name="Stamatis D."/>
            <person name="Reddy T."/>
            <person name="O'Malley R."/>
            <person name="Daum C."/>
            <person name="Shapiro N."/>
            <person name="Ivanova N."/>
            <person name="Kyrpides N."/>
            <person name="Woyke T."/>
        </authorList>
    </citation>
    <scope>NUCLEOTIDE SEQUENCE [LARGE SCALE GENOMIC DNA]</scope>
    <source>
        <strain evidence="2 3">RAS26</strain>
    </source>
</reference>
<gene>
    <name evidence="2" type="ORF">FHR80_001535</name>
</gene>
<sequence length="201" mass="20048">MRTTAAVVCLGAALALAGCSRGEEPAGDDESGRTEIAPEGDALEIEALDDLGGGETYSDEVLSIAVPEGMTASATPAGGGTSIQLRAAGAPRAAVIVTVTPQEPANPDAVDAASAAAAAQLGASGVVDDLERVPATWSAVPYAVAATYTIALEGAEPLDGLLVTTHNEAETYLVAVSTEAPQGELLSSPGYDALRTLTLKD</sequence>
<dbReference type="AlphaFoldDB" id="A0A7W4UFH1"/>
<dbReference type="PROSITE" id="PS51257">
    <property type="entry name" value="PROKAR_LIPOPROTEIN"/>
    <property type="match status" value="1"/>
</dbReference>
<organism evidence="2 3">
    <name type="scientific">Cellulomonas cellasea</name>
    <dbReference type="NCBI Taxonomy" id="43670"/>
    <lineage>
        <taxon>Bacteria</taxon>
        <taxon>Bacillati</taxon>
        <taxon>Actinomycetota</taxon>
        <taxon>Actinomycetes</taxon>
        <taxon>Micrococcales</taxon>
        <taxon>Cellulomonadaceae</taxon>
        <taxon>Cellulomonas</taxon>
    </lineage>
</organism>
<feature type="region of interest" description="Disordered" evidence="1">
    <location>
        <begin position="20"/>
        <end position="39"/>
    </location>
</feature>
<dbReference type="RefSeq" id="WP_183295507.1">
    <property type="nucleotide sequence ID" value="NZ_JACHVX010000002.1"/>
</dbReference>
<reference evidence="2 3" key="1">
    <citation type="submission" date="2020-08" db="EMBL/GenBank/DDBJ databases">
        <title>The Agave Microbiome: Exploring the role of microbial communities in plant adaptations to desert environments.</title>
        <authorList>
            <person name="Partida-Martinez L.P."/>
        </authorList>
    </citation>
    <scope>NUCLEOTIDE SEQUENCE [LARGE SCALE GENOMIC DNA]</scope>
    <source>
        <strain evidence="2 3">RAS26</strain>
    </source>
</reference>
<dbReference type="EMBL" id="JACHVX010000002">
    <property type="protein sequence ID" value="MBB2922623.1"/>
    <property type="molecule type" value="Genomic_DNA"/>
</dbReference>